<evidence type="ECO:0000313" key="2">
    <source>
        <dbReference type="Proteomes" id="UP000757435"/>
    </source>
</evidence>
<proteinExistence type="predicted"/>
<gene>
    <name evidence="1" type="ORF">KME15_04125</name>
</gene>
<evidence type="ECO:0000313" key="1">
    <source>
        <dbReference type="EMBL" id="MBW4657837.1"/>
    </source>
</evidence>
<sequence>MSYRDALAPWCIIQHLPKLQYVIVARFRKRNDAEDYLKVVKRLNPAIAYEIVFDPPNFED</sequence>
<dbReference type="AlphaFoldDB" id="A0A951Q725"/>
<name>A0A951Q725_9CYAN</name>
<reference evidence="1" key="1">
    <citation type="submission" date="2021-05" db="EMBL/GenBank/DDBJ databases">
        <authorList>
            <person name="Pietrasiak N."/>
            <person name="Ward R."/>
            <person name="Stajich J.E."/>
            <person name="Kurbessoian T."/>
        </authorList>
    </citation>
    <scope>NUCLEOTIDE SEQUENCE</scope>
    <source>
        <strain evidence="1">UHER 2000/2452</strain>
    </source>
</reference>
<reference evidence="1" key="2">
    <citation type="journal article" date="2022" name="Microbiol. Resour. Announc.">
        <title>Metagenome Sequencing to Explore Phylogenomics of Terrestrial Cyanobacteria.</title>
        <authorList>
            <person name="Ward R.D."/>
            <person name="Stajich J.E."/>
            <person name="Johansen J.R."/>
            <person name="Huntemann M."/>
            <person name="Clum A."/>
            <person name="Foster B."/>
            <person name="Foster B."/>
            <person name="Roux S."/>
            <person name="Palaniappan K."/>
            <person name="Varghese N."/>
            <person name="Mukherjee S."/>
            <person name="Reddy T.B.K."/>
            <person name="Daum C."/>
            <person name="Copeland A."/>
            <person name="Chen I.A."/>
            <person name="Ivanova N.N."/>
            <person name="Kyrpides N.C."/>
            <person name="Shapiro N."/>
            <person name="Eloe-Fadrosh E.A."/>
            <person name="Pietrasiak N."/>
        </authorList>
    </citation>
    <scope>NUCLEOTIDE SEQUENCE</scope>
    <source>
        <strain evidence="1">UHER 2000/2452</strain>
    </source>
</reference>
<dbReference type="Proteomes" id="UP000757435">
    <property type="component" value="Unassembled WGS sequence"/>
</dbReference>
<organism evidence="1 2">
    <name type="scientific">Drouetiella hepatica Uher 2000/2452</name>
    <dbReference type="NCBI Taxonomy" id="904376"/>
    <lineage>
        <taxon>Bacteria</taxon>
        <taxon>Bacillati</taxon>
        <taxon>Cyanobacteriota</taxon>
        <taxon>Cyanophyceae</taxon>
        <taxon>Oculatellales</taxon>
        <taxon>Oculatellaceae</taxon>
        <taxon>Drouetiella</taxon>
    </lineage>
</organism>
<dbReference type="EMBL" id="JAHHHD010000003">
    <property type="protein sequence ID" value="MBW4657837.1"/>
    <property type="molecule type" value="Genomic_DNA"/>
</dbReference>
<evidence type="ECO:0008006" key="3">
    <source>
        <dbReference type="Google" id="ProtNLM"/>
    </source>
</evidence>
<accession>A0A951Q725</accession>
<protein>
    <recommendedName>
        <fullName evidence="3">SPOR domain-containing protein</fullName>
    </recommendedName>
</protein>
<comment type="caution">
    <text evidence="1">The sequence shown here is derived from an EMBL/GenBank/DDBJ whole genome shotgun (WGS) entry which is preliminary data.</text>
</comment>